<evidence type="ECO:0000256" key="1">
    <source>
        <dbReference type="SAM" id="MobiDB-lite"/>
    </source>
</evidence>
<dbReference type="STRING" id="59895.A0A103Y9Y3"/>
<feature type="compositionally biased region" description="Basic and acidic residues" evidence="1">
    <location>
        <begin position="85"/>
        <end position="109"/>
    </location>
</feature>
<dbReference type="PANTHER" id="PTHR34660:SF7">
    <property type="entry name" value="DNA LIGASE-LIKE PROTEIN"/>
    <property type="match status" value="1"/>
</dbReference>
<feature type="compositionally biased region" description="Polar residues" evidence="1">
    <location>
        <begin position="164"/>
        <end position="176"/>
    </location>
</feature>
<gene>
    <name evidence="2" type="ORF">Ccrd_016452</name>
</gene>
<name>A0A103Y9Y3_CYNCS</name>
<feature type="compositionally biased region" description="Basic residues" evidence="1">
    <location>
        <begin position="146"/>
        <end position="156"/>
    </location>
</feature>
<feature type="compositionally biased region" description="Polar residues" evidence="1">
    <location>
        <begin position="189"/>
        <end position="207"/>
    </location>
</feature>
<dbReference type="OrthoDB" id="778084at2759"/>
<reference evidence="2 3" key="1">
    <citation type="journal article" date="2016" name="Sci. Rep.">
        <title>The genome sequence of the outbreeding globe artichoke constructed de novo incorporating a phase-aware low-pass sequencing strategy of F1 progeny.</title>
        <authorList>
            <person name="Scaglione D."/>
            <person name="Reyes-Chin-Wo S."/>
            <person name="Acquadro A."/>
            <person name="Froenicke L."/>
            <person name="Portis E."/>
            <person name="Beitel C."/>
            <person name="Tirone M."/>
            <person name="Mauro R."/>
            <person name="Lo Monaco A."/>
            <person name="Mauromicale G."/>
            <person name="Faccioli P."/>
            <person name="Cattivelli L."/>
            <person name="Rieseberg L."/>
            <person name="Michelmore R."/>
            <person name="Lanteri S."/>
        </authorList>
    </citation>
    <scope>NUCLEOTIDE SEQUENCE [LARGE SCALE GENOMIC DNA]</scope>
    <source>
        <strain evidence="2">2C</strain>
    </source>
</reference>
<sequence>MSRCFPYPPPGYSRNGATYEALIESIKLQKETDKAKAERKKQKRAKKDKKEKEKRKDEEKGKLQKNPNEYQHDACKVLQSSVGSKEAHNKRTEPTVELLEKSDLTEEHGQPISSHKPSYSSDSTQNSNKRKRDDAIVPDGTGGHGKPIKIRLLKKQKGPDSSKETLCSNSGRTDPQSLAGADARLNTWKISTSRNTNPPKPSTSNLVNGLRCEDRTPLVSGNRNTGVPATSGRENIAVHRNLNLGQTKSTWSSENPETKNNDLQGLRFSRKPSPSLPSSGRPILPSSQLKHEIPSSVLNKTGIPVPSRSSKSDVDVPHPSRQQPIPSHGRSVPPQIHLKHELPPNPTLSVPPPSLQGFHSGRDEQSTPSSGMSVRPTGKRSISEITVPVNSSKEQKVEPTRFEKKLQKKHSKYEKLIGSWIPAVLEVPPPVDDDQDWLSRSEKKGSRSSTSRADVDTCHESAACLWQPCARFLAEVDIHALPYTVPF</sequence>
<feature type="compositionally biased region" description="Basic residues" evidence="1">
    <location>
        <begin position="37"/>
        <end position="47"/>
    </location>
</feature>
<dbReference type="OMA" id="KEEQPCR"/>
<dbReference type="PANTHER" id="PTHR34660">
    <property type="entry name" value="MYB-LIKE PROTEIN X"/>
    <property type="match status" value="1"/>
</dbReference>
<evidence type="ECO:0000313" key="3">
    <source>
        <dbReference type="Proteomes" id="UP000243975"/>
    </source>
</evidence>
<keyword evidence="3" id="KW-1185">Reference proteome</keyword>
<feature type="region of interest" description="Disordered" evidence="1">
    <location>
        <begin position="29"/>
        <end position="184"/>
    </location>
</feature>
<proteinExistence type="predicted"/>
<evidence type="ECO:0000313" key="2">
    <source>
        <dbReference type="EMBL" id="KVI05225.1"/>
    </source>
</evidence>
<organism evidence="2 3">
    <name type="scientific">Cynara cardunculus var. scolymus</name>
    <name type="common">Globe artichoke</name>
    <name type="synonym">Cynara scolymus</name>
    <dbReference type="NCBI Taxonomy" id="59895"/>
    <lineage>
        <taxon>Eukaryota</taxon>
        <taxon>Viridiplantae</taxon>
        <taxon>Streptophyta</taxon>
        <taxon>Embryophyta</taxon>
        <taxon>Tracheophyta</taxon>
        <taxon>Spermatophyta</taxon>
        <taxon>Magnoliopsida</taxon>
        <taxon>eudicotyledons</taxon>
        <taxon>Gunneridae</taxon>
        <taxon>Pentapetalae</taxon>
        <taxon>asterids</taxon>
        <taxon>campanulids</taxon>
        <taxon>Asterales</taxon>
        <taxon>Asteraceae</taxon>
        <taxon>Carduoideae</taxon>
        <taxon>Cardueae</taxon>
        <taxon>Carduinae</taxon>
        <taxon>Cynara</taxon>
    </lineage>
</organism>
<dbReference type="Proteomes" id="UP000243975">
    <property type="component" value="Unassembled WGS sequence"/>
</dbReference>
<feature type="compositionally biased region" description="Pro residues" evidence="1">
    <location>
        <begin position="343"/>
        <end position="354"/>
    </location>
</feature>
<feature type="compositionally biased region" description="Polar residues" evidence="1">
    <location>
        <begin position="243"/>
        <end position="255"/>
    </location>
</feature>
<feature type="compositionally biased region" description="Basic and acidic residues" evidence="1">
    <location>
        <begin position="48"/>
        <end position="62"/>
    </location>
</feature>
<comment type="caution">
    <text evidence="2">The sequence shown here is derived from an EMBL/GenBank/DDBJ whole genome shotgun (WGS) entry which is preliminary data.</text>
</comment>
<feature type="region of interest" description="Disordered" evidence="1">
    <location>
        <begin position="428"/>
        <end position="454"/>
    </location>
</feature>
<dbReference type="Gramene" id="KVI05225">
    <property type="protein sequence ID" value="KVI05225"/>
    <property type="gene ID" value="Ccrd_016452"/>
</dbReference>
<dbReference type="AlphaFoldDB" id="A0A103Y9Y3"/>
<dbReference type="EMBL" id="LEKV01001885">
    <property type="protein sequence ID" value="KVI05225.1"/>
    <property type="molecule type" value="Genomic_DNA"/>
</dbReference>
<protein>
    <submittedName>
        <fullName evidence="2">Uncharacterized protein</fullName>
    </submittedName>
</protein>
<feature type="region of interest" description="Disordered" evidence="1">
    <location>
        <begin position="189"/>
        <end position="208"/>
    </location>
</feature>
<feature type="region of interest" description="Disordered" evidence="1">
    <location>
        <begin position="239"/>
        <end position="398"/>
    </location>
</feature>
<feature type="compositionally biased region" description="Polar residues" evidence="1">
    <location>
        <begin position="111"/>
        <end position="127"/>
    </location>
</feature>
<accession>A0A103Y9Y3</accession>